<evidence type="ECO:0000256" key="1">
    <source>
        <dbReference type="SAM" id="Coils"/>
    </source>
</evidence>
<dbReference type="InterPro" id="IPR006549">
    <property type="entry name" value="HAD-SF_hydro_IIIA"/>
</dbReference>
<gene>
    <name evidence="2" type="ORF">LD38_09110</name>
</gene>
<evidence type="ECO:0000313" key="2">
    <source>
        <dbReference type="EMBL" id="PWE83629.1"/>
    </source>
</evidence>
<dbReference type="InterPro" id="IPR006439">
    <property type="entry name" value="HAD-SF_hydro_IA"/>
</dbReference>
<name>A0A2U2EH48_9FIRM</name>
<dbReference type="AlphaFoldDB" id="A0A2U2EH48"/>
<evidence type="ECO:0000313" key="3">
    <source>
        <dbReference type="Proteomes" id="UP000245905"/>
    </source>
</evidence>
<dbReference type="Gene3D" id="3.40.50.1000">
    <property type="entry name" value="HAD superfamily/HAD-like"/>
    <property type="match status" value="1"/>
</dbReference>
<keyword evidence="1" id="KW-0175">Coiled coil</keyword>
<accession>A0A2U2EH48</accession>
<proteinExistence type="predicted"/>
<dbReference type="GO" id="GO:0006281">
    <property type="term" value="P:DNA repair"/>
    <property type="evidence" value="ECO:0007669"/>
    <property type="project" value="TreeGrafter"/>
</dbReference>
<organism evidence="2 3">
    <name type="scientific">Agathobacter rectalis</name>
    <dbReference type="NCBI Taxonomy" id="39491"/>
    <lineage>
        <taxon>Bacteria</taxon>
        <taxon>Bacillati</taxon>
        <taxon>Bacillota</taxon>
        <taxon>Clostridia</taxon>
        <taxon>Lachnospirales</taxon>
        <taxon>Lachnospiraceae</taxon>
        <taxon>Agathobacter</taxon>
    </lineage>
</organism>
<dbReference type="RefSeq" id="WP_109258005.1">
    <property type="nucleotide sequence ID" value="NZ_JRFS01000016.1"/>
</dbReference>
<sequence length="259" mass="30377">MKLPLTYDNYIFDLYGTLVDIHTDESDTAIWEKLAMFYGYYGALYETKELKERYETLVKSSEAELKKKLEDMDIEKQNEVSDAQFAISYAHEASPEIHIEDVFEKLYEEKGVNPTKELSVHTGQFFRVMSTEYIKLYPGTKEMLKELKKAGKNVYLLSNAQRIFTAYEMRRLDIFDLFDDVFISSDYNTKKPDIRFYKELINKHDIDVSKSLFIGNDSTTDIKGAKKCRMDAFYVRSNISPKDDMAHDADYIIDNFTNW</sequence>
<dbReference type="PANTHER" id="PTHR43434">
    <property type="entry name" value="PHOSPHOGLYCOLATE PHOSPHATASE"/>
    <property type="match status" value="1"/>
</dbReference>
<dbReference type="NCBIfam" id="TIGR01549">
    <property type="entry name" value="HAD-SF-IA-v1"/>
    <property type="match status" value="1"/>
</dbReference>
<dbReference type="SFLD" id="SFLDS00003">
    <property type="entry name" value="Haloacid_Dehalogenase"/>
    <property type="match status" value="1"/>
</dbReference>
<dbReference type="SUPFAM" id="SSF56784">
    <property type="entry name" value="HAD-like"/>
    <property type="match status" value="1"/>
</dbReference>
<dbReference type="PANTHER" id="PTHR43434:SF1">
    <property type="entry name" value="PHOSPHOGLYCOLATE PHOSPHATASE"/>
    <property type="match status" value="1"/>
</dbReference>
<comment type="caution">
    <text evidence="2">The sequence shown here is derived from an EMBL/GenBank/DDBJ whole genome shotgun (WGS) entry which is preliminary data.</text>
</comment>
<protein>
    <submittedName>
        <fullName evidence="2">Haloacid dehalogenase</fullName>
    </submittedName>
</protein>
<dbReference type="NCBIfam" id="TIGR01509">
    <property type="entry name" value="HAD-SF-IA-v3"/>
    <property type="match status" value="1"/>
</dbReference>
<dbReference type="SFLD" id="SFLDG01129">
    <property type="entry name" value="C1.5:_HAD__Beta-PGM__Phosphata"/>
    <property type="match status" value="1"/>
</dbReference>
<dbReference type="Pfam" id="PF00702">
    <property type="entry name" value="Hydrolase"/>
    <property type="match status" value="1"/>
</dbReference>
<feature type="coiled-coil region" evidence="1">
    <location>
        <begin position="51"/>
        <end position="78"/>
    </location>
</feature>
<dbReference type="GO" id="GO:0008967">
    <property type="term" value="F:phosphoglycolate phosphatase activity"/>
    <property type="evidence" value="ECO:0007669"/>
    <property type="project" value="TreeGrafter"/>
</dbReference>
<reference evidence="2 3" key="1">
    <citation type="submission" date="2014-09" db="EMBL/GenBank/DDBJ databases">
        <title>Butyrate-producing bacteria isolated from human gut.</title>
        <authorList>
            <person name="Zhang Q."/>
            <person name="Zhao L."/>
        </authorList>
    </citation>
    <scope>NUCLEOTIDE SEQUENCE [LARGE SCALE GENOMIC DNA]</scope>
    <source>
        <strain evidence="2 3">R22</strain>
    </source>
</reference>
<dbReference type="CDD" id="cd01427">
    <property type="entry name" value="HAD_like"/>
    <property type="match status" value="1"/>
</dbReference>
<dbReference type="NCBIfam" id="TIGR01662">
    <property type="entry name" value="HAD-SF-IIIA"/>
    <property type="match status" value="1"/>
</dbReference>
<dbReference type="EMBL" id="JRFS01000016">
    <property type="protein sequence ID" value="PWE83629.1"/>
    <property type="molecule type" value="Genomic_DNA"/>
</dbReference>
<dbReference type="InterPro" id="IPR036412">
    <property type="entry name" value="HAD-like_sf"/>
</dbReference>
<dbReference type="InterPro" id="IPR050155">
    <property type="entry name" value="HAD-like_hydrolase_sf"/>
</dbReference>
<dbReference type="Proteomes" id="UP000245905">
    <property type="component" value="Unassembled WGS sequence"/>
</dbReference>
<dbReference type="InterPro" id="IPR023214">
    <property type="entry name" value="HAD_sf"/>
</dbReference>